<accession>A0A2K3PN98</accession>
<dbReference type="InterPro" id="IPR046796">
    <property type="entry name" value="Transposase_32_dom"/>
</dbReference>
<feature type="region of interest" description="Disordered" evidence="1">
    <location>
        <begin position="202"/>
        <end position="312"/>
    </location>
</feature>
<feature type="domain" description="Putative plant transposon protein" evidence="2">
    <location>
        <begin position="390"/>
        <end position="519"/>
    </location>
</feature>
<feature type="compositionally biased region" description="Basic and acidic residues" evidence="1">
    <location>
        <begin position="173"/>
        <end position="183"/>
    </location>
</feature>
<feature type="region of interest" description="Disordered" evidence="1">
    <location>
        <begin position="156"/>
        <end position="183"/>
    </location>
</feature>
<comment type="caution">
    <text evidence="3">The sequence shown here is derived from an EMBL/GenBank/DDBJ whole genome shotgun (WGS) entry which is preliminary data.</text>
</comment>
<reference evidence="3 4" key="1">
    <citation type="journal article" date="2014" name="Am. J. Bot.">
        <title>Genome assembly and annotation for red clover (Trifolium pratense; Fabaceae).</title>
        <authorList>
            <person name="Istvanek J."/>
            <person name="Jaros M."/>
            <person name="Krenek A."/>
            <person name="Repkova J."/>
        </authorList>
    </citation>
    <scope>NUCLEOTIDE SEQUENCE [LARGE SCALE GENOMIC DNA]</scope>
    <source>
        <strain evidence="4">cv. Tatra</strain>
        <tissue evidence="3">Young leaves</tissue>
    </source>
</reference>
<dbReference type="Pfam" id="PF20167">
    <property type="entry name" value="Transposase_32"/>
    <property type="match status" value="1"/>
</dbReference>
<dbReference type="Proteomes" id="UP000236291">
    <property type="component" value="Unassembled WGS sequence"/>
</dbReference>
<sequence>MSNSAKTSPIKDDAARSSPIEVLESLIVNVVPISTIPPTSSTKKEKRTSKNDKTSQVSANSSSPSALIKKTKRKTKKSKSESSRAFTMSELHVDPLQSSNVDALVANPVVDNVDASGKIFGNLGQDNPIFDKTLGVENSDVSGNLGKTDFNPSTNVDATIGASTKTNNDFDSESLKKTGPETHVESSVVTLDAATSVVPDVATSLAPNSGNNLVDYSKSDESGKSNFANEEPSSDKNVSEDPDVVIMNDTTTSDKSLPTIPETSVARRTRSRAGKSVGTVNTPVQTPKPTSIEEKQKVKKRKAPPTSDSDFEPEIDVAAFGSTSRKSIGRKKVPLSVPYAPLDNVSFHLENGSTRWKYVYHRRMALERNLKEDVLECQNVVEAIEYAGLMKTVCGLDKCYDRLVKEFLINVAKNCDDPESPEYRQVFVRGKCVKFSPSVINQCLQRNTEELADLEVTDNEICKTITGGKLKVWPSKAKLSATQLSPLYAILNKIAAHNWVPTTHSSDVARDLGKFIYVVAFPTLLCSVILEQHPDILRDSDVPSKSCLQGQMLQQVKLKIDRVIEALKAEEAVETAEGELDGQEFDGTSYSGPGFSSTCVYLWSVICTLDISVSATLYVRTNVLTSGESCCAYASMLVLRGS</sequence>
<feature type="region of interest" description="Disordered" evidence="1">
    <location>
        <begin position="34"/>
        <end position="91"/>
    </location>
</feature>
<evidence type="ECO:0000313" key="4">
    <source>
        <dbReference type="Proteomes" id="UP000236291"/>
    </source>
</evidence>
<feature type="compositionally biased region" description="Polar residues" evidence="1">
    <location>
        <begin position="278"/>
        <end position="289"/>
    </location>
</feature>
<dbReference type="AlphaFoldDB" id="A0A2K3PN98"/>
<dbReference type="EMBL" id="ASHM01008782">
    <property type="protein sequence ID" value="PNY16757.1"/>
    <property type="molecule type" value="Genomic_DNA"/>
</dbReference>
<proteinExistence type="predicted"/>
<evidence type="ECO:0000256" key="1">
    <source>
        <dbReference type="SAM" id="MobiDB-lite"/>
    </source>
</evidence>
<name>A0A2K3PN98_TRIPR</name>
<gene>
    <name evidence="3" type="ORF">L195_g013482</name>
</gene>
<evidence type="ECO:0000259" key="2">
    <source>
        <dbReference type="Pfam" id="PF20167"/>
    </source>
</evidence>
<feature type="non-terminal residue" evidence="3">
    <location>
        <position position="642"/>
    </location>
</feature>
<organism evidence="3 4">
    <name type="scientific">Trifolium pratense</name>
    <name type="common">Red clover</name>
    <dbReference type="NCBI Taxonomy" id="57577"/>
    <lineage>
        <taxon>Eukaryota</taxon>
        <taxon>Viridiplantae</taxon>
        <taxon>Streptophyta</taxon>
        <taxon>Embryophyta</taxon>
        <taxon>Tracheophyta</taxon>
        <taxon>Spermatophyta</taxon>
        <taxon>Magnoliopsida</taxon>
        <taxon>eudicotyledons</taxon>
        <taxon>Gunneridae</taxon>
        <taxon>Pentapetalae</taxon>
        <taxon>rosids</taxon>
        <taxon>fabids</taxon>
        <taxon>Fabales</taxon>
        <taxon>Fabaceae</taxon>
        <taxon>Papilionoideae</taxon>
        <taxon>50 kb inversion clade</taxon>
        <taxon>NPAAA clade</taxon>
        <taxon>Hologalegina</taxon>
        <taxon>IRL clade</taxon>
        <taxon>Trifolieae</taxon>
        <taxon>Trifolium</taxon>
    </lineage>
</organism>
<feature type="compositionally biased region" description="Low complexity" evidence="1">
    <location>
        <begin position="55"/>
        <end position="65"/>
    </location>
</feature>
<reference evidence="3 4" key="2">
    <citation type="journal article" date="2017" name="Front. Plant Sci.">
        <title>Gene Classification and Mining of Molecular Markers Useful in Red Clover (Trifolium pratense) Breeding.</title>
        <authorList>
            <person name="Istvanek J."/>
            <person name="Dluhosova J."/>
            <person name="Dluhos P."/>
            <person name="Patkova L."/>
            <person name="Nedelnik J."/>
            <person name="Repkova J."/>
        </authorList>
    </citation>
    <scope>NUCLEOTIDE SEQUENCE [LARGE SCALE GENOMIC DNA]</scope>
    <source>
        <strain evidence="4">cv. Tatra</strain>
        <tissue evidence="3">Young leaves</tissue>
    </source>
</reference>
<feature type="compositionally biased region" description="Polar residues" evidence="1">
    <location>
        <begin position="205"/>
        <end position="214"/>
    </location>
</feature>
<feature type="compositionally biased region" description="Polar residues" evidence="1">
    <location>
        <begin position="156"/>
        <end position="169"/>
    </location>
</feature>
<protein>
    <submittedName>
        <fullName evidence="3">Envelope-like protein</fullName>
    </submittedName>
</protein>
<evidence type="ECO:0000313" key="3">
    <source>
        <dbReference type="EMBL" id="PNY16757.1"/>
    </source>
</evidence>